<evidence type="ECO:0000256" key="3">
    <source>
        <dbReference type="ARBA" id="ARBA00022741"/>
    </source>
</evidence>
<reference evidence="7" key="1">
    <citation type="submission" date="2018-05" db="EMBL/GenBank/DDBJ databases">
        <authorList>
            <person name="Lanie J.A."/>
            <person name="Ng W.-L."/>
            <person name="Kazmierczak K.M."/>
            <person name="Andrzejewski T.M."/>
            <person name="Davidsen T.M."/>
            <person name="Wayne K.J."/>
            <person name="Tettelin H."/>
            <person name="Glass J.I."/>
            <person name="Rusch D."/>
            <person name="Podicherti R."/>
            <person name="Tsui H.-C.T."/>
            <person name="Winkler M.E."/>
        </authorList>
    </citation>
    <scope>NUCLEOTIDE SEQUENCE</scope>
</reference>
<dbReference type="AlphaFoldDB" id="A0A383B8W9"/>
<dbReference type="GO" id="GO:0005524">
    <property type="term" value="F:ATP binding"/>
    <property type="evidence" value="ECO:0007669"/>
    <property type="project" value="UniProtKB-KW"/>
</dbReference>
<evidence type="ECO:0000256" key="5">
    <source>
        <dbReference type="ARBA" id="ARBA00022917"/>
    </source>
</evidence>
<feature type="non-terminal residue" evidence="7">
    <location>
        <position position="247"/>
    </location>
</feature>
<feature type="non-terminal residue" evidence="7">
    <location>
        <position position="1"/>
    </location>
</feature>
<keyword evidence="3" id="KW-0547">Nucleotide-binding</keyword>
<keyword evidence="5" id="KW-0648">Protein biosynthesis</keyword>
<gene>
    <name evidence="7" type="ORF">METZ01_LOCUS469145</name>
</gene>
<evidence type="ECO:0000313" key="7">
    <source>
        <dbReference type="EMBL" id="SVE16291.1"/>
    </source>
</evidence>
<protein>
    <submittedName>
        <fullName evidence="7">Uncharacterized protein</fullName>
    </submittedName>
</protein>
<dbReference type="Gene3D" id="3.90.740.10">
    <property type="entry name" value="Valyl/Leucyl/Isoleucyl-tRNA synthetase, editing domain"/>
    <property type="match status" value="1"/>
</dbReference>
<accession>A0A383B8W9</accession>
<keyword evidence="2" id="KW-0436">Ligase</keyword>
<dbReference type="PANTHER" id="PTHR45794">
    <property type="entry name" value="LEUCYL-TRNA SYNTHETASE"/>
    <property type="match status" value="1"/>
</dbReference>
<name>A0A383B8W9_9ZZZZ</name>
<comment type="similarity">
    <text evidence="1">Belongs to the class-I aminoacyl-tRNA synthetase family.</text>
</comment>
<evidence type="ECO:0000256" key="1">
    <source>
        <dbReference type="ARBA" id="ARBA00005594"/>
    </source>
</evidence>
<proteinExistence type="inferred from homology"/>
<keyword evidence="6" id="KW-0030">Aminoacyl-tRNA synthetase</keyword>
<organism evidence="7">
    <name type="scientific">marine metagenome</name>
    <dbReference type="NCBI Taxonomy" id="408172"/>
    <lineage>
        <taxon>unclassified sequences</taxon>
        <taxon>metagenomes</taxon>
        <taxon>ecological metagenomes</taxon>
    </lineage>
</organism>
<keyword evidence="4" id="KW-0067">ATP-binding</keyword>
<dbReference type="GO" id="GO:0006429">
    <property type="term" value="P:leucyl-tRNA aminoacylation"/>
    <property type="evidence" value="ECO:0007669"/>
    <property type="project" value="InterPro"/>
</dbReference>
<dbReference type="SUPFAM" id="SSF52374">
    <property type="entry name" value="Nucleotidylyl transferase"/>
    <property type="match status" value="1"/>
</dbReference>
<dbReference type="SUPFAM" id="SSF50677">
    <property type="entry name" value="ValRS/IleRS/LeuRS editing domain"/>
    <property type="match status" value="1"/>
</dbReference>
<evidence type="ECO:0000256" key="2">
    <source>
        <dbReference type="ARBA" id="ARBA00022598"/>
    </source>
</evidence>
<dbReference type="GO" id="GO:0002161">
    <property type="term" value="F:aminoacyl-tRNA deacylase activity"/>
    <property type="evidence" value="ECO:0007669"/>
    <property type="project" value="InterPro"/>
</dbReference>
<dbReference type="PANTHER" id="PTHR45794:SF1">
    <property type="entry name" value="LEUCINE--TRNA LIGASE, CYTOPLASMIC"/>
    <property type="match status" value="1"/>
</dbReference>
<dbReference type="InterPro" id="IPR004493">
    <property type="entry name" value="Leu-tRNA-synth_Ia_arc/euk"/>
</dbReference>
<evidence type="ECO:0000256" key="6">
    <source>
        <dbReference type="ARBA" id="ARBA00023146"/>
    </source>
</evidence>
<sequence>PASFVKSDNGTGIVMSVPAHAPFDYQALLDCKSGKNKSINSDLLDDIQNIEPISMIKTEGLGDIPAKDIVERMGISHQNDPKLEDATKEIYSKEFYEGILADNTKQFAGKKISETKDEIKEWITEIGSTDILLELTNSPVKCRCGAECVVKLLSNQWFLDYSNKDWKDKAHSCFEKMNIFPNEIRPEFDQVLDWLRERACARQHGLGTKVPWDKEWLVESLADSVIYMAFYIISKYVNKKEINGNDL</sequence>
<dbReference type="InterPro" id="IPR009008">
    <property type="entry name" value="Val/Leu/Ile-tRNA-synth_edit"/>
</dbReference>
<evidence type="ECO:0000256" key="4">
    <source>
        <dbReference type="ARBA" id="ARBA00022840"/>
    </source>
</evidence>
<dbReference type="GO" id="GO:0004823">
    <property type="term" value="F:leucine-tRNA ligase activity"/>
    <property type="evidence" value="ECO:0007669"/>
    <property type="project" value="InterPro"/>
</dbReference>
<dbReference type="EMBL" id="UINC01198366">
    <property type="protein sequence ID" value="SVE16291.1"/>
    <property type="molecule type" value="Genomic_DNA"/>
</dbReference>